<dbReference type="AlphaFoldDB" id="A0A2K4X254"/>
<dbReference type="PANTHER" id="PTHR42856:SF1">
    <property type="entry name" value="ACYL-COENZYME A THIOESTERASE PAAI"/>
    <property type="match status" value="1"/>
</dbReference>
<organism evidence="3 4">
    <name type="scientific">Pseudomonas syringae</name>
    <dbReference type="NCBI Taxonomy" id="317"/>
    <lineage>
        <taxon>Bacteria</taxon>
        <taxon>Pseudomonadati</taxon>
        <taxon>Pseudomonadota</taxon>
        <taxon>Gammaproteobacteria</taxon>
        <taxon>Pseudomonadales</taxon>
        <taxon>Pseudomonadaceae</taxon>
        <taxon>Pseudomonas</taxon>
    </lineage>
</organism>
<protein>
    <submittedName>
        <fullName evidence="3">Thioesterase</fullName>
    </submittedName>
</protein>
<dbReference type="InterPro" id="IPR029069">
    <property type="entry name" value="HotDog_dom_sf"/>
</dbReference>
<gene>
    <name evidence="3" type="ORF">CFBP3840_05169</name>
</gene>
<dbReference type="Gene3D" id="3.10.129.10">
    <property type="entry name" value="Hotdog Thioesterase"/>
    <property type="match status" value="1"/>
</dbReference>
<dbReference type="SUPFAM" id="SSF54637">
    <property type="entry name" value="Thioesterase/thiol ester dehydrase-isomerase"/>
    <property type="match status" value="1"/>
</dbReference>
<dbReference type="EMBL" id="LT963409">
    <property type="protein sequence ID" value="SOS42174.1"/>
    <property type="molecule type" value="Genomic_DNA"/>
</dbReference>
<dbReference type="GO" id="GO:0016289">
    <property type="term" value="F:acyl-CoA hydrolase activity"/>
    <property type="evidence" value="ECO:0007669"/>
    <property type="project" value="TreeGrafter"/>
</dbReference>
<evidence type="ECO:0000256" key="1">
    <source>
        <dbReference type="ARBA" id="ARBA00022801"/>
    </source>
</evidence>
<evidence type="ECO:0000313" key="4">
    <source>
        <dbReference type="Proteomes" id="UP000238095"/>
    </source>
</evidence>
<sequence>MDIPEDLTQSAYFKMLGCELRRLDESVAEVALPLEAHLRNRGNVMHGGAIFSLVDIAMGLACSSSHGFDQRSVTIECKINYVRGVSDGEVLCIAKVLHAGRRTLVVERKSFRATSLLRKLRAHSQSSRLR</sequence>
<dbReference type="Pfam" id="PF03061">
    <property type="entry name" value="4HBT"/>
    <property type="match status" value="1"/>
</dbReference>
<dbReference type="InterPro" id="IPR006683">
    <property type="entry name" value="Thioestr_dom"/>
</dbReference>
<evidence type="ECO:0000313" key="3">
    <source>
        <dbReference type="EMBL" id="SOS42174.1"/>
    </source>
</evidence>
<dbReference type="CDD" id="cd03443">
    <property type="entry name" value="PaaI_thioesterase"/>
    <property type="match status" value="1"/>
</dbReference>
<keyword evidence="1" id="KW-0378">Hydrolase</keyword>
<dbReference type="PANTHER" id="PTHR42856">
    <property type="entry name" value="ACYL-COENZYME A THIOESTERASE PAAI"/>
    <property type="match status" value="1"/>
</dbReference>
<dbReference type="NCBIfam" id="TIGR00369">
    <property type="entry name" value="unchar_dom_1"/>
    <property type="match status" value="1"/>
</dbReference>
<name>A0A2K4X254_PSESX</name>
<dbReference type="InterPro" id="IPR052723">
    <property type="entry name" value="Acyl-CoA_thioesterase_PaaI"/>
</dbReference>
<evidence type="ECO:0000259" key="2">
    <source>
        <dbReference type="Pfam" id="PF03061"/>
    </source>
</evidence>
<feature type="domain" description="Thioesterase" evidence="2">
    <location>
        <begin position="43"/>
        <end position="107"/>
    </location>
</feature>
<reference evidence="3 4" key="1">
    <citation type="submission" date="2017-11" db="EMBL/GenBank/DDBJ databases">
        <authorList>
            <person name="Han C.G."/>
        </authorList>
    </citation>
    <scope>NUCLEOTIDE SEQUENCE [LARGE SCALE GENOMIC DNA]</scope>
    <source>
        <strain evidence="3">CFBP3840</strain>
    </source>
</reference>
<proteinExistence type="predicted"/>
<dbReference type="InterPro" id="IPR003736">
    <property type="entry name" value="PAAI_dom"/>
</dbReference>
<dbReference type="Proteomes" id="UP000238095">
    <property type="component" value="Chromosome 1"/>
</dbReference>
<accession>A0A2K4X254</accession>